<dbReference type="Proteomes" id="UP000796761">
    <property type="component" value="Unassembled WGS sequence"/>
</dbReference>
<evidence type="ECO:0000313" key="5">
    <source>
        <dbReference type="EMBL" id="TRZ19063.1"/>
    </source>
</evidence>
<dbReference type="GO" id="GO:0005634">
    <property type="term" value="C:nucleus"/>
    <property type="evidence" value="ECO:0007669"/>
    <property type="project" value="TreeGrafter"/>
</dbReference>
<dbReference type="InterPro" id="IPR035979">
    <property type="entry name" value="RBD_domain_sf"/>
</dbReference>
<feature type="transmembrane region" description="Helical" evidence="4">
    <location>
        <begin position="310"/>
        <end position="331"/>
    </location>
</feature>
<dbReference type="GO" id="GO:0003676">
    <property type="term" value="F:nucleic acid binding"/>
    <property type="evidence" value="ECO:0007669"/>
    <property type="project" value="InterPro"/>
</dbReference>
<dbReference type="CDD" id="cd12087">
    <property type="entry name" value="TM_EGFR-like"/>
    <property type="match status" value="1"/>
</dbReference>
<dbReference type="InterPro" id="IPR012677">
    <property type="entry name" value="Nucleotide-bd_a/b_plait_sf"/>
</dbReference>
<keyword evidence="6" id="KW-1185">Reference proteome</keyword>
<dbReference type="CDD" id="cd12710">
    <property type="entry name" value="RRM_RCAN3"/>
    <property type="match status" value="1"/>
</dbReference>
<evidence type="ECO:0000256" key="3">
    <source>
        <dbReference type="SAM" id="MobiDB-lite"/>
    </source>
</evidence>
<dbReference type="GO" id="GO:0019722">
    <property type="term" value="P:calcium-mediated signaling"/>
    <property type="evidence" value="ECO:0007669"/>
    <property type="project" value="InterPro"/>
</dbReference>
<reference evidence="5" key="1">
    <citation type="submission" date="2019-04" db="EMBL/GenBank/DDBJ databases">
        <title>Genome assembly of Zosterops borbonicus 15179.</title>
        <authorList>
            <person name="Leroy T."/>
            <person name="Anselmetti Y."/>
            <person name="Tilak M.-K."/>
            <person name="Nabholz B."/>
        </authorList>
    </citation>
    <scope>NUCLEOTIDE SEQUENCE</scope>
    <source>
        <strain evidence="5">HGM_15179</strain>
        <tissue evidence="5">Muscle</tissue>
    </source>
</reference>
<dbReference type="FunFam" id="3.30.70.330:FF:000092">
    <property type="entry name" value="Calcipressin-2 isoform 2"/>
    <property type="match status" value="1"/>
</dbReference>
<evidence type="ECO:0000256" key="1">
    <source>
        <dbReference type="ARBA" id="ARBA00008209"/>
    </source>
</evidence>
<evidence type="ECO:0000256" key="4">
    <source>
        <dbReference type="SAM" id="Phobius"/>
    </source>
</evidence>
<comment type="function">
    <text evidence="2">Inhibits calcineurin-dependent transcriptional responses by binding to the catalytic domain of calcineurin A. Could play a role during central nervous system development.</text>
</comment>
<feature type="region of interest" description="Disordered" evidence="3">
    <location>
        <begin position="204"/>
        <end position="231"/>
    </location>
</feature>
<keyword evidence="4" id="KW-1133">Transmembrane helix</keyword>
<evidence type="ECO:0000313" key="6">
    <source>
        <dbReference type="Proteomes" id="UP000796761"/>
    </source>
</evidence>
<sequence>MLRDSMRSWSDSQSDLYSSDQEEEEQMIFGENEEDLEEMMDLSDLPTSLFACSVHEAVFEVQEEKERFEALFTVYDEQVTFQLFKSFRRVRINFSNPEAAARARIELHETEFSGKKLKLYFAQVQVSSEIGDKSYLLPPQPVKQFLISPPASPPVGWKQSEDATPLINYDLLCAVSKLGPGEKYELHAGTDSTPSVVVHVCESETEEEEEIKSPRQKILQTRRPDPPPTILSDSKAFECALESRLLAENQTVPMDFVGSFLQQRLGQVYPADSRDSRLKMTTATPLTNNTQLSVNVTTKSQEQSLYQSSGAIVAAIVVGVIIIFTAVLLILKTYNRRMRVRRELEPKPSKLAVPPPVGHHSHSPAQQPSVTFIPVDIHLQSR</sequence>
<dbReference type="PANTHER" id="PTHR10300">
    <property type="entry name" value="CALCIPRESSIN"/>
    <property type="match status" value="1"/>
</dbReference>
<dbReference type="SUPFAM" id="SSF54928">
    <property type="entry name" value="RNA-binding domain, RBD"/>
    <property type="match status" value="1"/>
</dbReference>
<keyword evidence="4" id="KW-0472">Membrane</keyword>
<comment type="caution">
    <text evidence="5">The sequence shown here is derived from an EMBL/GenBank/DDBJ whole genome shotgun (WGS) entry which is preliminary data.</text>
</comment>
<dbReference type="AlphaFoldDB" id="A0A8K1GIZ2"/>
<dbReference type="EMBL" id="SWJQ01000197">
    <property type="protein sequence ID" value="TRZ19063.1"/>
    <property type="molecule type" value="Genomic_DNA"/>
</dbReference>
<dbReference type="InterPro" id="IPR006931">
    <property type="entry name" value="Calcipressin"/>
</dbReference>
<evidence type="ECO:0000256" key="2">
    <source>
        <dbReference type="ARBA" id="ARBA00024927"/>
    </source>
</evidence>
<keyword evidence="4" id="KW-0812">Transmembrane</keyword>
<name>A0A8K1GIZ2_9PASS</name>
<evidence type="ECO:0008006" key="7">
    <source>
        <dbReference type="Google" id="ProtNLM"/>
    </source>
</evidence>
<dbReference type="Pfam" id="PF04847">
    <property type="entry name" value="Calcipressin"/>
    <property type="match status" value="1"/>
</dbReference>
<dbReference type="GO" id="GO:0005737">
    <property type="term" value="C:cytoplasm"/>
    <property type="evidence" value="ECO:0007669"/>
    <property type="project" value="TreeGrafter"/>
</dbReference>
<dbReference type="OrthoDB" id="17212at2759"/>
<feature type="compositionally biased region" description="Low complexity" evidence="3">
    <location>
        <begin position="8"/>
        <end position="19"/>
    </location>
</feature>
<feature type="region of interest" description="Disordered" evidence="3">
    <location>
        <begin position="347"/>
        <end position="367"/>
    </location>
</feature>
<accession>A0A8K1GIZ2</accession>
<dbReference type="PANTHER" id="PTHR10300:SF6">
    <property type="entry name" value="CALCIPRESSIN-3"/>
    <property type="match status" value="1"/>
</dbReference>
<proteinExistence type="inferred from homology"/>
<dbReference type="Gene3D" id="3.30.70.330">
    <property type="match status" value="1"/>
</dbReference>
<protein>
    <recommendedName>
        <fullName evidence="7">RCAN family member 3</fullName>
    </recommendedName>
</protein>
<organism evidence="5 6">
    <name type="scientific">Zosterops borbonicus</name>
    <dbReference type="NCBI Taxonomy" id="364589"/>
    <lineage>
        <taxon>Eukaryota</taxon>
        <taxon>Metazoa</taxon>
        <taxon>Chordata</taxon>
        <taxon>Craniata</taxon>
        <taxon>Vertebrata</taxon>
        <taxon>Euteleostomi</taxon>
        <taxon>Archelosauria</taxon>
        <taxon>Archosauria</taxon>
        <taxon>Dinosauria</taxon>
        <taxon>Saurischia</taxon>
        <taxon>Theropoda</taxon>
        <taxon>Coelurosauria</taxon>
        <taxon>Aves</taxon>
        <taxon>Neognathae</taxon>
        <taxon>Neoaves</taxon>
        <taxon>Telluraves</taxon>
        <taxon>Australaves</taxon>
        <taxon>Passeriformes</taxon>
        <taxon>Sylvioidea</taxon>
        <taxon>Zosteropidae</taxon>
        <taxon>Zosterops</taxon>
    </lineage>
</organism>
<comment type="similarity">
    <text evidence="1">Belongs to the RCAN family.</text>
</comment>
<gene>
    <name evidence="5" type="ORF">HGM15179_008092</name>
</gene>
<dbReference type="GO" id="GO:0008597">
    <property type="term" value="F:calcium-dependent protein serine/threonine phosphatase regulator activity"/>
    <property type="evidence" value="ECO:0007669"/>
    <property type="project" value="TreeGrafter"/>
</dbReference>
<feature type="region of interest" description="Disordered" evidence="3">
    <location>
        <begin position="1"/>
        <end position="26"/>
    </location>
</feature>